<dbReference type="Pfam" id="PF00193">
    <property type="entry name" value="Xlink"/>
    <property type="match status" value="1"/>
</dbReference>
<name>A0A6C0B7G3_9ZZZZ</name>
<keyword evidence="1" id="KW-1015">Disulfide bond</keyword>
<keyword evidence="2" id="KW-1133">Transmembrane helix</keyword>
<dbReference type="Gene3D" id="3.10.100.10">
    <property type="entry name" value="Mannose-Binding Protein A, subunit A"/>
    <property type="match status" value="1"/>
</dbReference>
<dbReference type="InterPro" id="IPR016187">
    <property type="entry name" value="CTDL_fold"/>
</dbReference>
<dbReference type="InterPro" id="IPR000538">
    <property type="entry name" value="Link_dom"/>
</dbReference>
<evidence type="ECO:0000259" key="3">
    <source>
        <dbReference type="PROSITE" id="PS50963"/>
    </source>
</evidence>
<feature type="transmembrane region" description="Helical" evidence="2">
    <location>
        <begin position="53"/>
        <end position="71"/>
    </location>
</feature>
<evidence type="ECO:0000256" key="1">
    <source>
        <dbReference type="ARBA" id="ARBA00023157"/>
    </source>
</evidence>
<organism evidence="4">
    <name type="scientific">viral metagenome</name>
    <dbReference type="NCBI Taxonomy" id="1070528"/>
    <lineage>
        <taxon>unclassified sequences</taxon>
        <taxon>metagenomes</taxon>
        <taxon>organismal metagenomes</taxon>
    </lineage>
</organism>
<evidence type="ECO:0000256" key="2">
    <source>
        <dbReference type="SAM" id="Phobius"/>
    </source>
</evidence>
<keyword evidence="2" id="KW-0812">Transmembrane</keyword>
<dbReference type="AlphaFoldDB" id="A0A6C0B7G3"/>
<sequence length="347" mass="39197">MSSDKKKVPDPADNYFDSGTTLLTVGFLAIYFIIYGVLNMFFDDEDHHTKAGFVDVVSLVIFIIIGIAYYFSLSADKQDSFWKDFKESARKYLDNAYSVAEVIGFLILFKAGIYLFGIPTGPGEKPWSIAFLESKAYLFLTVLLIIQFFKYIFKIDIVGALFGDVDWASLFETKKTEVATDISGSTVGPKEEVFNVSNNLYNYEDAKAVCRAMGSRLATYDEIEASYMGGAEWTSYGWSEGQHAYFPTQKATWARLQELKGHEHDLGRPGVNGGYFANPNVRLGVNCYGVRPQITDADQALMNAKKNRVVPKTAEERQLDMKVEFWKANKDKLLVLSSFNNDKWSKY</sequence>
<keyword evidence="2" id="KW-0472">Membrane</keyword>
<dbReference type="EMBL" id="MN739081">
    <property type="protein sequence ID" value="QHS87413.1"/>
    <property type="molecule type" value="Genomic_DNA"/>
</dbReference>
<dbReference type="SMART" id="SM00445">
    <property type="entry name" value="LINK"/>
    <property type="match status" value="1"/>
</dbReference>
<feature type="transmembrane region" description="Helical" evidence="2">
    <location>
        <begin position="136"/>
        <end position="153"/>
    </location>
</feature>
<feature type="transmembrane region" description="Helical" evidence="2">
    <location>
        <begin position="21"/>
        <end position="41"/>
    </location>
</feature>
<evidence type="ECO:0000313" key="4">
    <source>
        <dbReference type="EMBL" id="QHS87413.1"/>
    </source>
</evidence>
<accession>A0A6C0B7G3</accession>
<feature type="transmembrane region" description="Helical" evidence="2">
    <location>
        <begin position="92"/>
        <end position="116"/>
    </location>
</feature>
<dbReference type="GO" id="GO:0007155">
    <property type="term" value="P:cell adhesion"/>
    <property type="evidence" value="ECO:0007669"/>
    <property type="project" value="InterPro"/>
</dbReference>
<dbReference type="PROSITE" id="PS50963">
    <property type="entry name" value="LINK_2"/>
    <property type="match status" value="1"/>
</dbReference>
<dbReference type="GO" id="GO:0005540">
    <property type="term" value="F:hyaluronic acid binding"/>
    <property type="evidence" value="ECO:0007669"/>
    <property type="project" value="InterPro"/>
</dbReference>
<protein>
    <recommendedName>
        <fullName evidence="3">Link domain-containing protein</fullName>
    </recommendedName>
</protein>
<dbReference type="SUPFAM" id="SSF56436">
    <property type="entry name" value="C-type lectin-like"/>
    <property type="match status" value="1"/>
</dbReference>
<reference evidence="4" key="1">
    <citation type="journal article" date="2020" name="Nature">
        <title>Giant virus diversity and host interactions through global metagenomics.</title>
        <authorList>
            <person name="Schulz F."/>
            <person name="Roux S."/>
            <person name="Paez-Espino D."/>
            <person name="Jungbluth S."/>
            <person name="Walsh D.A."/>
            <person name="Denef V.J."/>
            <person name="McMahon K.D."/>
            <person name="Konstantinidis K.T."/>
            <person name="Eloe-Fadrosh E.A."/>
            <person name="Kyrpides N.C."/>
            <person name="Woyke T."/>
        </authorList>
    </citation>
    <scope>NUCLEOTIDE SEQUENCE</scope>
    <source>
        <strain evidence="4">GVMAG-M-3300010157-4</strain>
    </source>
</reference>
<feature type="domain" description="Link" evidence="3">
    <location>
        <begin position="188"/>
        <end position="289"/>
    </location>
</feature>
<proteinExistence type="predicted"/>
<dbReference type="InterPro" id="IPR016186">
    <property type="entry name" value="C-type_lectin-like/link_sf"/>
</dbReference>